<evidence type="ECO:0000256" key="6">
    <source>
        <dbReference type="ARBA" id="ARBA00023284"/>
    </source>
</evidence>
<organism evidence="8 9">
    <name type="scientific">Prymnesium parvum</name>
    <name type="common">Toxic golden alga</name>
    <dbReference type="NCBI Taxonomy" id="97485"/>
    <lineage>
        <taxon>Eukaryota</taxon>
        <taxon>Haptista</taxon>
        <taxon>Haptophyta</taxon>
        <taxon>Prymnesiophyceae</taxon>
        <taxon>Prymnesiales</taxon>
        <taxon>Prymnesiaceae</taxon>
        <taxon>Prymnesium</taxon>
    </lineage>
</organism>
<dbReference type="PANTHER" id="PTHR43429">
    <property type="entry name" value="PYRIDINE NUCLEOTIDE-DISULFIDE OXIDOREDUCTASE DOMAIN-CONTAINING"/>
    <property type="match status" value="1"/>
</dbReference>
<evidence type="ECO:0000256" key="4">
    <source>
        <dbReference type="ARBA" id="ARBA00022827"/>
    </source>
</evidence>
<dbReference type="InterPro" id="IPR016156">
    <property type="entry name" value="FAD/NAD-linked_Rdtase_dimer_sf"/>
</dbReference>
<comment type="cofactor">
    <cofactor evidence="1">
        <name>FAD</name>
        <dbReference type="ChEBI" id="CHEBI:57692"/>
    </cofactor>
</comment>
<dbReference type="PRINTS" id="PR00368">
    <property type="entry name" value="FADPNR"/>
</dbReference>
<dbReference type="SUPFAM" id="SSF55424">
    <property type="entry name" value="FAD/NAD-linked reductases, dimerisation (C-terminal) domain"/>
    <property type="match status" value="1"/>
</dbReference>
<keyword evidence="6" id="KW-0676">Redox-active center</keyword>
<dbReference type="PROSITE" id="PS50206">
    <property type="entry name" value="RHODANESE_3"/>
    <property type="match status" value="1"/>
</dbReference>
<evidence type="ECO:0000313" key="9">
    <source>
        <dbReference type="Proteomes" id="UP001515480"/>
    </source>
</evidence>
<protein>
    <recommendedName>
        <fullName evidence="7">Rhodanese domain-containing protein</fullName>
    </recommendedName>
</protein>
<dbReference type="PRINTS" id="PR00411">
    <property type="entry name" value="PNDRDTASEI"/>
</dbReference>
<dbReference type="InterPro" id="IPR036188">
    <property type="entry name" value="FAD/NAD-bd_sf"/>
</dbReference>
<keyword evidence="9" id="KW-1185">Reference proteome</keyword>
<proteinExistence type="inferred from homology"/>
<evidence type="ECO:0000256" key="1">
    <source>
        <dbReference type="ARBA" id="ARBA00001974"/>
    </source>
</evidence>
<evidence type="ECO:0000259" key="7">
    <source>
        <dbReference type="PROSITE" id="PS50206"/>
    </source>
</evidence>
<keyword evidence="3" id="KW-0285">Flavoprotein</keyword>
<evidence type="ECO:0000256" key="5">
    <source>
        <dbReference type="ARBA" id="ARBA00023002"/>
    </source>
</evidence>
<comment type="similarity">
    <text evidence="2">Belongs to the class-III pyridine nucleotide-disulfide oxidoreductase family.</text>
</comment>
<dbReference type="InterPro" id="IPR004099">
    <property type="entry name" value="Pyr_nucl-diS_OxRdtase_dimer"/>
</dbReference>
<dbReference type="InterPro" id="IPR023753">
    <property type="entry name" value="FAD/NAD-binding_dom"/>
</dbReference>
<evidence type="ECO:0000313" key="8">
    <source>
        <dbReference type="EMBL" id="KAL1526198.1"/>
    </source>
</evidence>
<reference evidence="8 9" key="1">
    <citation type="journal article" date="2024" name="Science">
        <title>Giant polyketide synthase enzymes in the biosynthesis of giant marine polyether toxins.</title>
        <authorList>
            <person name="Fallon T.R."/>
            <person name="Shende V.V."/>
            <person name="Wierzbicki I.H."/>
            <person name="Pendleton A.L."/>
            <person name="Watervoot N.F."/>
            <person name="Auber R.P."/>
            <person name="Gonzalez D.J."/>
            <person name="Wisecaver J.H."/>
            <person name="Moore B.S."/>
        </authorList>
    </citation>
    <scope>NUCLEOTIDE SEQUENCE [LARGE SCALE GENOMIC DNA]</scope>
    <source>
        <strain evidence="8 9">12B1</strain>
    </source>
</reference>
<keyword evidence="5" id="KW-0560">Oxidoreductase</keyword>
<feature type="domain" description="Rhodanese" evidence="7">
    <location>
        <begin position="481"/>
        <end position="570"/>
    </location>
</feature>
<keyword evidence="4" id="KW-0274">FAD</keyword>
<dbReference type="AlphaFoldDB" id="A0AB34JYW7"/>
<accession>A0AB34JYW7</accession>
<dbReference type="SMART" id="SM00450">
    <property type="entry name" value="RHOD"/>
    <property type="match status" value="1"/>
</dbReference>
<dbReference type="GO" id="GO:0016491">
    <property type="term" value="F:oxidoreductase activity"/>
    <property type="evidence" value="ECO:0007669"/>
    <property type="project" value="UniProtKB-KW"/>
</dbReference>
<dbReference type="SUPFAM" id="SSF52821">
    <property type="entry name" value="Rhodanese/Cell cycle control phosphatase"/>
    <property type="match status" value="1"/>
</dbReference>
<dbReference type="Proteomes" id="UP001515480">
    <property type="component" value="Unassembled WGS sequence"/>
</dbReference>
<dbReference type="Gene3D" id="3.50.50.60">
    <property type="entry name" value="FAD/NAD(P)-binding domain"/>
    <property type="match status" value="2"/>
</dbReference>
<evidence type="ECO:0000256" key="2">
    <source>
        <dbReference type="ARBA" id="ARBA00009130"/>
    </source>
</evidence>
<dbReference type="EMBL" id="JBGBPQ010000003">
    <property type="protein sequence ID" value="KAL1526198.1"/>
    <property type="molecule type" value="Genomic_DNA"/>
</dbReference>
<dbReference type="Pfam" id="PF00581">
    <property type="entry name" value="Rhodanese"/>
    <property type="match status" value="1"/>
</dbReference>
<sequence>MTHESNKKVLVIGAVAGGASMAARLRRLDEDANIILFEKGPDPSFANCGMPYYIGGEIEDRSKLSVHTPKSLKDMLNVDVRVLSEIIKIDGDAQVVTVKEVATGSEYTETYTELVFSVGAKPFLPPIPGIDRPGNLSLRNLEDMDKIVNWMSLGKQDAVKTAVVAGGGFIGVEMAEQLRVKGLQVTLVEALPQLMAPLDPEMASMVQHQLESNGVEVILNSPISAFEPKADENARGSQVVLNDGRRMDADVVILGLGVRPDTDLAKAAGLKLSPRGAIVVDEQMRTNVKNIWAVGDAVEVRNPITGGEWLVALAGPANRQGRLCADNICGKAKAYKGTFGSSAVRVFGVTAAGTGMNERGLKMAGIPYACVHLHPTSHASYYPGSCMIALKILFQSEGSDVGKLLGAQAVGADGADKAVDSLATALQAGMNVHDLADLELCYAPPVGSAKSPINLAGMIAQDVLDGLVSIVQWTDLSKLAEDPDVHLLDVRKPGEVAQKPLHAKAQNIPVQELRARVDEIPRDKRIVTFCASGKRGYFAARILMQRGFARVDNLDGALATIHASPLMKSK</sequence>
<gene>
    <name evidence="8" type="ORF">AB1Y20_014924</name>
</gene>
<dbReference type="InterPro" id="IPR036873">
    <property type="entry name" value="Rhodanese-like_dom_sf"/>
</dbReference>
<comment type="caution">
    <text evidence="8">The sequence shown here is derived from an EMBL/GenBank/DDBJ whole genome shotgun (WGS) entry which is preliminary data.</text>
</comment>
<dbReference type="SUPFAM" id="SSF51905">
    <property type="entry name" value="FAD/NAD(P)-binding domain"/>
    <property type="match status" value="1"/>
</dbReference>
<dbReference type="PANTHER" id="PTHR43429:SF1">
    <property type="entry name" value="NAD(P)H SULFUR OXIDOREDUCTASE (COA-DEPENDENT)"/>
    <property type="match status" value="1"/>
</dbReference>
<dbReference type="InterPro" id="IPR050260">
    <property type="entry name" value="FAD-bd_OxRdtase"/>
</dbReference>
<dbReference type="InterPro" id="IPR001763">
    <property type="entry name" value="Rhodanese-like_dom"/>
</dbReference>
<name>A0AB34JYW7_PRYPA</name>
<dbReference type="Pfam" id="PF02852">
    <property type="entry name" value="Pyr_redox_dim"/>
    <property type="match status" value="1"/>
</dbReference>
<evidence type="ECO:0000256" key="3">
    <source>
        <dbReference type="ARBA" id="ARBA00022630"/>
    </source>
</evidence>
<dbReference type="Gene3D" id="3.40.250.10">
    <property type="entry name" value="Rhodanese-like domain"/>
    <property type="match status" value="1"/>
</dbReference>
<dbReference type="Pfam" id="PF07992">
    <property type="entry name" value="Pyr_redox_2"/>
    <property type="match status" value="1"/>
</dbReference>